<name>A0A162L658_9CLOT</name>
<keyword evidence="1" id="KW-1133">Transmembrane helix</keyword>
<comment type="caution">
    <text evidence="2">The sequence shown here is derived from an EMBL/GenBank/DDBJ whole genome shotgun (WGS) entry which is preliminary data.</text>
</comment>
<keyword evidence="1" id="KW-0472">Membrane</keyword>
<feature type="transmembrane region" description="Helical" evidence="1">
    <location>
        <begin position="6"/>
        <end position="27"/>
    </location>
</feature>
<dbReference type="Proteomes" id="UP000077407">
    <property type="component" value="Unassembled WGS sequence"/>
</dbReference>
<reference evidence="2 3" key="1">
    <citation type="journal article" date="2015" name="Biotechnol. Bioeng.">
        <title>Genome sequence and phenotypic characterization of Caulobacter segnis.</title>
        <authorList>
            <person name="Patel S."/>
            <person name="Fletcher B."/>
            <person name="Scott D.C."/>
            <person name="Ely B."/>
        </authorList>
    </citation>
    <scope>NUCLEOTIDE SEQUENCE [LARGE SCALE GENOMIC DNA]</scope>
    <source>
        <strain evidence="2 3">ERI-2</strain>
    </source>
</reference>
<dbReference type="PATRIC" id="fig|1538.10.peg.1134"/>
<evidence type="ECO:0000313" key="2">
    <source>
        <dbReference type="EMBL" id="OAA91672.1"/>
    </source>
</evidence>
<accession>A0A162L658</accession>
<organism evidence="2 3">
    <name type="scientific">Clostridium ljungdahlii</name>
    <dbReference type="NCBI Taxonomy" id="1538"/>
    <lineage>
        <taxon>Bacteria</taxon>
        <taxon>Bacillati</taxon>
        <taxon>Bacillota</taxon>
        <taxon>Clostridia</taxon>
        <taxon>Eubacteriales</taxon>
        <taxon>Clostridiaceae</taxon>
        <taxon>Clostridium</taxon>
    </lineage>
</organism>
<evidence type="ECO:0000313" key="3">
    <source>
        <dbReference type="Proteomes" id="UP000077407"/>
    </source>
</evidence>
<gene>
    <name evidence="2" type="ORF">WY13_00638</name>
</gene>
<feature type="transmembrane region" description="Helical" evidence="1">
    <location>
        <begin position="64"/>
        <end position="81"/>
    </location>
</feature>
<proteinExistence type="predicted"/>
<evidence type="ECO:0000256" key="1">
    <source>
        <dbReference type="SAM" id="Phobius"/>
    </source>
</evidence>
<dbReference type="AlphaFoldDB" id="A0A162L658"/>
<protein>
    <submittedName>
        <fullName evidence="2">Uncharacterized protein</fullName>
    </submittedName>
</protein>
<dbReference type="EMBL" id="LITT01000005">
    <property type="protein sequence ID" value="OAA91672.1"/>
    <property type="molecule type" value="Genomic_DNA"/>
</dbReference>
<sequence>MPNQIGQAFSIMSALVLGEAAVDLCYIGSEIREEMYMIISNRATAKEILQSKTITSNLKCFDNVIYNVICFISVYNYIFYYI</sequence>
<keyword evidence="1" id="KW-0812">Transmembrane</keyword>